<proteinExistence type="inferred from homology"/>
<evidence type="ECO:0000256" key="6">
    <source>
        <dbReference type="ARBA" id="ARBA00022679"/>
    </source>
</evidence>
<evidence type="ECO:0000256" key="3">
    <source>
        <dbReference type="ARBA" id="ARBA00006462"/>
    </source>
</evidence>
<dbReference type="InterPro" id="IPR026050">
    <property type="entry name" value="C1GALT1/C1GALT1_chp1"/>
</dbReference>
<keyword evidence="9" id="KW-0735">Signal-anchor</keyword>
<dbReference type="PANTHER" id="PTHR23033:SF43">
    <property type="entry name" value="APPLE DOMAIN-CONTAINING PROTEIN"/>
    <property type="match status" value="1"/>
</dbReference>
<evidence type="ECO:0000256" key="11">
    <source>
        <dbReference type="ARBA" id="ARBA00023136"/>
    </source>
</evidence>
<keyword evidence="10" id="KW-1133">Transmembrane helix</keyword>
<dbReference type="OrthoDB" id="414175at2759"/>
<keyword evidence="14" id="KW-1185">Reference proteome</keyword>
<keyword evidence="8" id="KW-0547">Nucleotide-binding</keyword>
<evidence type="ECO:0000313" key="14">
    <source>
        <dbReference type="Proteomes" id="UP000234254"/>
    </source>
</evidence>
<dbReference type="VEuPathDB" id="FungiDB:P168DRAFT_242876"/>
<evidence type="ECO:0000256" key="8">
    <source>
        <dbReference type="ARBA" id="ARBA00022741"/>
    </source>
</evidence>
<evidence type="ECO:0000256" key="9">
    <source>
        <dbReference type="ARBA" id="ARBA00022968"/>
    </source>
</evidence>
<reference evidence="13" key="1">
    <citation type="submission" date="2016-12" db="EMBL/GenBank/DDBJ databases">
        <title>The genomes of Aspergillus section Nigri reveals drivers in fungal speciation.</title>
        <authorList>
            <consortium name="DOE Joint Genome Institute"/>
            <person name="Vesth T.C."/>
            <person name="Nybo J."/>
            <person name="Theobald S."/>
            <person name="Brandl J."/>
            <person name="Frisvad J.C."/>
            <person name="Nielsen K.F."/>
            <person name="Lyhne E.K."/>
            <person name="Kogle M.E."/>
            <person name="Kuo A."/>
            <person name="Riley R."/>
            <person name="Clum A."/>
            <person name="Nolan M."/>
            <person name="Lipzen A."/>
            <person name="Salamov A."/>
            <person name="Henrissat B."/>
            <person name="Wiebenga A."/>
            <person name="De vries R.P."/>
            <person name="Grigoriev I.V."/>
            <person name="Mortensen U.H."/>
            <person name="Andersen M.R."/>
            <person name="Baker S.E."/>
        </authorList>
    </citation>
    <scope>NUCLEOTIDE SEQUENCE</scope>
    <source>
        <strain evidence="13">IBT 28561</strain>
    </source>
</reference>
<dbReference type="GeneID" id="36541353"/>
<evidence type="ECO:0000256" key="2">
    <source>
        <dbReference type="ARBA" id="ARBA00004922"/>
    </source>
</evidence>
<keyword evidence="6" id="KW-0808">Transferase</keyword>
<accession>A0A2I1CSZ7</accession>
<dbReference type="Gene3D" id="3.90.550.50">
    <property type="match status" value="1"/>
</dbReference>
<evidence type="ECO:0000256" key="5">
    <source>
        <dbReference type="ARBA" id="ARBA00022676"/>
    </source>
</evidence>
<name>A0A2I1CSZ7_ASPC2</name>
<dbReference type="PANTHER" id="PTHR23033">
    <property type="entry name" value="BETA1,3-GALACTOSYLTRANSFERASE"/>
    <property type="match status" value="1"/>
</dbReference>
<evidence type="ECO:0000256" key="4">
    <source>
        <dbReference type="ARBA" id="ARBA00012557"/>
    </source>
</evidence>
<dbReference type="RefSeq" id="XP_024689333.1">
    <property type="nucleotide sequence ID" value="XM_024833829.1"/>
</dbReference>
<dbReference type="GO" id="GO:0000166">
    <property type="term" value="F:nucleotide binding"/>
    <property type="evidence" value="ECO:0007669"/>
    <property type="project" value="UniProtKB-KW"/>
</dbReference>
<evidence type="ECO:0000256" key="1">
    <source>
        <dbReference type="ARBA" id="ARBA00004606"/>
    </source>
</evidence>
<dbReference type="EC" id="2.4.1.122" evidence="4"/>
<keyword evidence="11" id="KW-0472">Membrane</keyword>
<dbReference type="GO" id="GO:0016020">
    <property type="term" value="C:membrane"/>
    <property type="evidence" value="ECO:0007669"/>
    <property type="project" value="UniProtKB-SubCell"/>
</dbReference>
<evidence type="ECO:0000256" key="10">
    <source>
        <dbReference type="ARBA" id="ARBA00022989"/>
    </source>
</evidence>
<dbReference type="Proteomes" id="UP000234254">
    <property type="component" value="Unassembled WGS sequence"/>
</dbReference>
<evidence type="ECO:0000256" key="7">
    <source>
        <dbReference type="ARBA" id="ARBA00022692"/>
    </source>
</evidence>
<comment type="pathway">
    <text evidence="2">Protein modification; protein glycosylation.</text>
</comment>
<organism evidence="13 14">
    <name type="scientific">Aspergillus campestris (strain IBT 28561)</name>
    <dbReference type="NCBI Taxonomy" id="1392248"/>
    <lineage>
        <taxon>Eukaryota</taxon>
        <taxon>Fungi</taxon>
        <taxon>Dikarya</taxon>
        <taxon>Ascomycota</taxon>
        <taxon>Pezizomycotina</taxon>
        <taxon>Eurotiomycetes</taxon>
        <taxon>Eurotiomycetidae</taxon>
        <taxon>Eurotiales</taxon>
        <taxon>Aspergillaceae</taxon>
        <taxon>Aspergillus</taxon>
        <taxon>Aspergillus subgen. Circumdati</taxon>
    </lineage>
</organism>
<feature type="domain" description="Fringe-like glycosyltransferase" evidence="12">
    <location>
        <begin position="159"/>
        <end position="268"/>
    </location>
</feature>
<comment type="caution">
    <text evidence="13">The sequence shown here is derived from an EMBL/GenBank/DDBJ whole genome shotgun (WGS) entry which is preliminary data.</text>
</comment>
<dbReference type="Pfam" id="PF02434">
    <property type="entry name" value="Fringe"/>
    <property type="match status" value="1"/>
</dbReference>
<sequence>MAIRLSRRWITALILLCGFTVTTTFLHLGLSGSSLIPSDLYHHVTPENDGPPPPDYWEWETFTRFAPAPRTPPGAGASNENPDDHLCDSFPTEVLSRVQVVLKMGASEPADRLNPQIETVTRCIKNLLIVSDREGELRGHRVHDILATLPPSFRVNTTDFDTYEAAKRGDPASMADTQKGWNLDRFKFLPMVERAYDVNPTAQWFVFLESDTYVVWDNLFRLLDQFNPDRPLYFGSPSPGRVTGEGEVTWFAYGGAGIVLSAGAIDKAVERTTGAMGDLIQPSLSVQFEQIIKEDCCGDSVLGWVLFEKGVRLSGLWPMFQPHPLHGVPFDGAYWCQPVITMHKTLPADMYGFMQWENSRDRSEPLLYSELYEYTKLGTFDHRTDWDNGDWGGWQEPPEAPGHASFEACGTACHDHPECKGYTYDSTGHCIFIRTMRLGSSKKLLGTTARLSAGWDVGKMKQLQEELNADCKRPRWVKPSITRIF</sequence>
<keyword evidence="5" id="KW-0328">Glycosyltransferase</keyword>
<gene>
    <name evidence="13" type="ORF">P168DRAFT_242876</name>
</gene>
<dbReference type="InterPro" id="IPR003378">
    <property type="entry name" value="Fringe-like_glycosylTrfase"/>
</dbReference>
<dbReference type="AlphaFoldDB" id="A0A2I1CSZ7"/>
<comment type="subcellular location">
    <subcellularLocation>
        <location evidence="1">Membrane</location>
        <topology evidence="1">Single-pass type II membrane protein</topology>
    </subcellularLocation>
</comment>
<dbReference type="GO" id="GO:0016263">
    <property type="term" value="F:glycoprotein-N-acetylgalactosamine 3-beta-galactosyltransferase activity"/>
    <property type="evidence" value="ECO:0007669"/>
    <property type="project" value="UniProtKB-EC"/>
</dbReference>
<evidence type="ECO:0000259" key="12">
    <source>
        <dbReference type="Pfam" id="PF02434"/>
    </source>
</evidence>
<comment type="similarity">
    <text evidence="3">Belongs to the glycosyltransferase 31 family. Beta3-Gal-T subfamily.</text>
</comment>
<protein>
    <recommendedName>
        <fullName evidence="4">N-acetylgalactosaminide beta-1,3-galactosyltransferase</fullName>
        <ecNumber evidence="4">2.4.1.122</ecNumber>
    </recommendedName>
</protein>
<dbReference type="EMBL" id="MSFM01000013">
    <property type="protein sequence ID" value="PKY00739.1"/>
    <property type="molecule type" value="Genomic_DNA"/>
</dbReference>
<keyword evidence="7" id="KW-0812">Transmembrane</keyword>
<evidence type="ECO:0000313" key="13">
    <source>
        <dbReference type="EMBL" id="PKY00739.1"/>
    </source>
</evidence>